<name>A0A364K4T5_9BACL</name>
<proteinExistence type="predicted"/>
<dbReference type="OrthoDB" id="2967153at2"/>
<accession>A0A364K4T5</accession>
<organism evidence="1 2">
    <name type="scientific">Thermoflavimicrobium daqui</name>
    <dbReference type="NCBI Taxonomy" id="2137476"/>
    <lineage>
        <taxon>Bacteria</taxon>
        <taxon>Bacillati</taxon>
        <taxon>Bacillota</taxon>
        <taxon>Bacilli</taxon>
        <taxon>Bacillales</taxon>
        <taxon>Thermoactinomycetaceae</taxon>
        <taxon>Thermoflavimicrobium</taxon>
    </lineage>
</organism>
<dbReference type="EMBL" id="QJKK01000004">
    <property type="protein sequence ID" value="RAL24347.1"/>
    <property type="molecule type" value="Genomic_DNA"/>
</dbReference>
<evidence type="ECO:0000313" key="1">
    <source>
        <dbReference type="EMBL" id="RAL24347.1"/>
    </source>
</evidence>
<dbReference type="Proteomes" id="UP000251213">
    <property type="component" value="Unassembled WGS sequence"/>
</dbReference>
<gene>
    <name evidence="1" type="ORF">DL897_08450</name>
</gene>
<dbReference type="AlphaFoldDB" id="A0A364K4T5"/>
<reference evidence="1 2" key="1">
    <citation type="submission" date="2018-06" db="EMBL/GenBank/DDBJ databases">
        <title>Thermoflavimicrobium daqus sp. nov., a thermophilic microbe isolated from Moutai-flavour Daqu.</title>
        <authorList>
            <person name="Wang X."/>
            <person name="Zhou H."/>
        </authorList>
    </citation>
    <scope>NUCLEOTIDE SEQUENCE [LARGE SCALE GENOMIC DNA]</scope>
    <source>
        <strain evidence="1 2">FBKL4.011</strain>
    </source>
</reference>
<sequence length="104" mass="11893">MNTARYLLFIEYQVKDSKWNDFLAARPNLKENVKQIGPILSHSFLESKEQAGLIVEIIEAKEPHLIEQVKQLRTATIGGVLDEFDSLIKGGREKVRAWTFGHLD</sequence>
<comment type="caution">
    <text evidence="1">The sequence shown here is derived from an EMBL/GenBank/DDBJ whole genome shotgun (WGS) entry which is preliminary data.</text>
</comment>
<evidence type="ECO:0000313" key="2">
    <source>
        <dbReference type="Proteomes" id="UP000251213"/>
    </source>
</evidence>
<reference evidence="1 2" key="2">
    <citation type="submission" date="2018-06" db="EMBL/GenBank/DDBJ databases">
        <authorList>
            <person name="Zhirakovskaya E."/>
        </authorList>
    </citation>
    <scope>NUCLEOTIDE SEQUENCE [LARGE SCALE GENOMIC DNA]</scope>
    <source>
        <strain evidence="1 2">FBKL4.011</strain>
    </source>
</reference>
<protein>
    <submittedName>
        <fullName evidence="1">Uncharacterized protein</fullName>
    </submittedName>
</protein>
<dbReference type="RefSeq" id="WP_113658717.1">
    <property type="nucleotide sequence ID" value="NZ_KZ845666.1"/>
</dbReference>
<keyword evidence="2" id="KW-1185">Reference proteome</keyword>